<dbReference type="InterPro" id="IPR008523">
    <property type="entry name" value="DUF805"/>
</dbReference>
<feature type="transmembrane region" description="Helical" evidence="1">
    <location>
        <begin position="21"/>
        <end position="37"/>
    </location>
</feature>
<organism evidence="2 3">
    <name type="scientific">Hymenobacter canadensis</name>
    <dbReference type="NCBI Taxonomy" id="2999067"/>
    <lineage>
        <taxon>Bacteria</taxon>
        <taxon>Pseudomonadati</taxon>
        <taxon>Bacteroidota</taxon>
        <taxon>Cytophagia</taxon>
        <taxon>Cytophagales</taxon>
        <taxon>Hymenobacteraceae</taxon>
        <taxon>Hymenobacter</taxon>
    </lineage>
</organism>
<feature type="transmembrane region" description="Helical" evidence="1">
    <location>
        <begin position="43"/>
        <end position="62"/>
    </location>
</feature>
<keyword evidence="2" id="KW-0614">Plasmid</keyword>
<accession>A0ABY7LUW8</accession>
<proteinExistence type="predicted"/>
<evidence type="ECO:0000256" key="1">
    <source>
        <dbReference type="SAM" id="Phobius"/>
    </source>
</evidence>
<sequence>MFRDVSSPKGRIGRLEYGLSYFAYLIVLVVLQLVFGPNENDNLLLALFYLASFLLCLWFLVAQGAKRCHDRGNSGWYQFIPFYVFWMLFAAGDSGDNAYGPNPKAAAPAGERK</sequence>
<keyword evidence="3" id="KW-1185">Reference proteome</keyword>
<evidence type="ECO:0000313" key="2">
    <source>
        <dbReference type="EMBL" id="WBA44181.1"/>
    </source>
</evidence>
<dbReference type="Pfam" id="PF05656">
    <property type="entry name" value="DUF805"/>
    <property type="match status" value="1"/>
</dbReference>
<reference evidence="2 3" key="1">
    <citation type="submission" date="2022-12" db="EMBL/GenBank/DDBJ databases">
        <title>Hymenobacter canadensis sp. nov. isolated from lake water of the Cambridge Bay, Canada.</title>
        <authorList>
            <person name="Kim W.H."/>
            <person name="Lee Y.M."/>
        </authorList>
    </citation>
    <scope>NUCLEOTIDE SEQUENCE [LARGE SCALE GENOMIC DNA]</scope>
    <source>
        <strain evidence="2 3">PAMC 29467</strain>
        <plasmid evidence="2 3">unnamed1</plasmid>
    </source>
</reference>
<gene>
    <name evidence="2" type="ORF">O3303_20045</name>
</gene>
<keyword evidence="1" id="KW-1133">Transmembrane helix</keyword>
<dbReference type="PANTHER" id="PTHR34980:SF3">
    <property type="entry name" value="BLR8105 PROTEIN"/>
    <property type="match status" value="1"/>
</dbReference>
<protein>
    <submittedName>
        <fullName evidence="2">DUF805 domain-containing protein</fullName>
    </submittedName>
</protein>
<feature type="transmembrane region" description="Helical" evidence="1">
    <location>
        <begin position="74"/>
        <end position="92"/>
    </location>
</feature>
<dbReference type="PANTHER" id="PTHR34980">
    <property type="entry name" value="INNER MEMBRANE PROTEIN-RELATED-RELATED"/>
    <property type="match status" value="1"/>
</dbReference>
<name>A0ABY7LUW8_9BACT</name>
<keyword evidence="1" id="KW-0812">Transmembrane</keyword>
<geneLocation type="plasmid" evidence="2 3">
    <name>unnamed1</name>
</geneLocation>
<evidence type="ECO:0000313" key="3">
    <source>
        <dbReference type="Proteomes" id="UP001211005"/>
    </source>
</evidence>
<keyword evidence="1" id="KW-0472">Membrane</keyword>
<dbReference type="Proteomes" id="UP001211005">
    <property type="component" value="Plasmid unnamed1"/>
</dbReference>
<dbReference type="RefSeq" id="WP_269562211.1">
    <property type="nucleotide sequence ID" value="NZ_CP114768.1"/>
</dbReference>
<dbReference type="EMBL" id="CP114768">
    <property type="protein sequence ID" value="WBA44181.1"/>
    <property type="molecule type" value="Genomic_DNA"/>
</dbReference>